<keyword evidence="2" id="KW-1185">Reference proteome</keyword>
<dbReference type="EMBL" id="JAEIOT010000004">
    <property type="protein sequence ID" value="MBI8999755.1"/>
    <property type="molecule type" value="Genomic_DNA"/>
</dbReference>
<protein>
    <submittedName>
        <fullName evidence="1">Uncharacterized protein</fullName>
    </submittedName>
</protein>
<sequence>MPRFAPVTVRPDGRVFIGDHKPYVAPDSLDELHGPAEGIFVLPHSVRWLNEEARTTDVSDEVGRWCAYRDLLAEGTCEQQCEFINRDLLIRDFPHLPLPRRVTKLWTDAFPELTSGG</sequence>
<organism evidence="1 2">
    <name type="scientific">Corynebacterium marambiense</name>
    <dbReference type="NCBI Taxonomy" id="2765364"/>
    <lineage>
        <taxon>Bacteria</taxon>
        <taxon>Bacillati</taxon>
        <taxon>Actinomycetota</taxon>
        <taxon>Actinomycetes</taxon>
        <taxon>Mycobacteriales</taxon>
        <taxon>Corynebacteriaceae</taxon>
        <taxon>Corynebacterium</taxon>
    </lineage>
</organism>
<gene>
    <name evidence="1" type="ORF">JDV76_02025</name>
</gene>
<evidence type="ECO:0000313" key="2">
    <source>
        <dbReference type="Proteomes" id="UP000625574"/>
    </source>
</evidence>
<dbReference type="Proteomes" id="UP000625574">
    <property type="component" value="Unassembled WGS sequence"/>
</dbReference>
<accession>A0ABS0VSK8</accession>
<comment type="caution">
    <text evidence="1">The sequence shown here is derived from an EMBL/GenBank/DDBJ whole genome shotgun (WGS) entry which is preliminary data.</text>
</comment>
<name>A0ABS0VSK8_9CORY</name>
<dbReference type="RefSeq" id="WP_198735182.1">
    <property type="nucleotide sequence ID" value="NZ_JAEIOT010000004.1"/>
</dbReference>
<proteinExistence type="predicted"/>
<evidence type="ECO:0000313" key="1">
    <source>
        <dbReference type="EMBL" id="MBI8999755.1"/>
    </source>
</evidence>
<reference evidence="1 2" key="1">
    <citation type="submission" date="2020-12" db="EMBL/GenBank/DDBJ databases">
        <title>Genome public.</title>
        <authorList>
            <person name="Sun Q."/>
        </authorList>
    </citation>
    <scope>NUCLEOTIDE SEQUENCE [LARGE SCALE GENOMIC DNA]</scope>
    <source>
        <strain evidence="1 2">CCM 8864</strain>
    </source>
</reference>